<evidence type="ECO:0000256" key="1">
    <source>
        <dbReference type="SAM" id="Phobius"/>
    </source>
</evidence>
<organism evidence="2 3">
    <name type="scientific">Halovenus rubra</name>
    <dbReference type="NCBI Taxonomy" id="869890"/>
    <lineage>
        <taxon>Archaea</taxon>
        <taxon>Methanobacteriati</taxon>
        <taxon>Methanobacteriota</taxon>
        <taxon>Stenosarchaea group</taxon>
        <taxon>Halobacteria</taxon>
        <taxon>Halobacteriales</taxon>
        <taxon>Haloarculaceae</taxon>
        <taxon>Halovenus</taxon>
    </lineage>
</organism>
<proteinExistence type="predicted"/>
<keyword evidence="1" id="KW-0472">Membrane</keyword>
<gene>
    <name evidence="2" type="ORF">ACFQJ7_13555</name>
</gene>
<keyword evidence="1" id="KW-1133">Transmembrane helix</keyword>
<reference evidence="2 3" key="1">
    <citation type="journal article" date="2014" name="Int. J. Syst. Evol. Microbiol.">
        <title>Complete genome sequence of Corynebacterium casei LMG S-19264T (=DSM 44701T), isolated from a smear-ripened cheese.</title>
        <authorList>
            <consortium name="US DOE Joint Genome Institute (JGI-PGF)"/>
            <person name="Walter F."/>
            <person name="Albersmeier A."/>
            <person name="Kalinowski J."/>
            <person name="Ruckert C."/>
        </authorList>
    </citation>
    <scope>NUCLEOTIDE SEQUENCE [LARGE SCALE GENOMIC DNA]</scope>
    <source>
        <strain evidence="2 3">CGMCC 4.7215</strain>
    </source>
</reference>
<evidence type="ECO:0000313" key="2">
    <source>
        <dbReference type="EMBL" id="MFC7127036.1"/>
    </source>
</evidence>
<accession>A0ABD5X7D3</accession>
<sequence>MELNSGIFPKLLIGTFVVAILAFVVRGFSQLVVGAELARILAAPLFIIGVLMAVTSFILSVLVKLGAVGDEVAN</sequence>
<comment type="caution">
    <text evidence="2">The sequence shown here is derived from an EMBL/GenBank/DDBJ whole genome shotgun (WGS) entry which is preliminary data.</text>
</comment>
<protein>
    <submittedName>
        <fullName evidence="2">Uncharacterized protein</fullName>
    </submittedName>
</protein>
<dbReference type="EMBL" id="JBHSZQ010000047">
    <property type="protein sequence ID" value="MFC7127036.1"/>
    <property type="molecule type" value="Genomic_DNA"/>
</dbReference>
<feature type="transmembrane region" description="Helical" evidence="1">
    <location>
        <begin position="6"/>
        <end position="28"/>
    </location>
</feature>
<dbReference type="RefSeq" id="WP_267637113.1">
    <property type="nucleotide sequence ID" value="NZ_JAODIY010000009.1"/>
</dbReference>
<feature type="transmembrane region" description="Helical" evidence="1">
    <location>
        <begin position="40"/>
        <end position="63"/>
    </location>
</feature>
<keyword evidence="1" id="KW-0812">Transmembrane</keyword>
<evidence type="ECO:0000313" key="3">
    <source>
        <dbReference type="Proteomes" id="UP001596414"/>
    </source>
</evidence>
<dbReference type="AlphaFoldDB" id="A0ABD5X7D3"/>
<name>A0ABD5X7D3_9EURY</name>
<dbReference type="Proteomes" id="UP001596414">
    <property type="component" value="Unassembled WGS sequence"/>
</dbReference>